<evidence type="ECO:0000256" key="12">
    <source>
        <dbReference type="ARBA" id="ARBA00022833"/>
    </source>
</evidence>
<dbReference type="PIRSF" id="PIRSF003669">
    <property type="entry name" value="Aden_E1A"/>
    <property type="match status" value="1"/>
</dbReference>
<keyword evidence="10" id="KW-0863">Zinc-finger</keyword>
<evidence type="ECO:0000256" key="16">
    <source>
        <dbReference type="ARBA" id="ARBA00023163"/>
    </source>
</evidence>
<evidence type="ECO:0000256" key="6">
    <source>
        <dbReference type="ARBA" id="ARBA00022562"/>
    </source>
</evidence>
<protein>
    <recommendedName>
        <fullName evidence="3 20">Early E1A protein</fullName>
    </recommendedName>
</protein>
<evidence type="ECO:0000256" key="5">
    <source>
        <dbReference type="ARBA" id="ARBA00022518"/>
    </source>
</evidence>
<evidence type="ECO:0000256" key="15">
    <source>
        <dbReference type="ARBA" id="ARBA00023159"/>
    </source>
</evidence>
<evidence type="ECO:0000256" key="14">
    <source>
        <dbReference type="ARBA" id="ARBA00023015"/>
    </source>
</evidence>
<keyword evidence="12" id="KW-0862">Zinc</keyword>
<comment type="subcellular location">
    <subcellularLocation>
        <location evidence="1">Host nucleus</location>
    </subcellularLocation>
</comment>
<evidence type="ECO:0000256" key="3">
    <source>
        <dbReference type="ARBA" id="ARBA00019274"/>
    </source>
</evidence>
<evidence type="ECO:0000256" key="20">
    <source>
        <dbReference type="PIRNR" id="PIRNR003669"/>
    </source>
</evidence>
<keyword evidence="5" id="KW-0244">Early protein</keyword>
<keyword evidence="14 20" id="KW-0805">Transcription regulation</keyword>
<keyword evidence="19" id="KW-1078">G1/S host cell cycle checkpoint dysregulation by virus</keyword>
<evidence type="ECO:0000256" key="13">
    <source>
        <dbReference type="ARBA" id="ARBA00022961"/>
    </source>
</evidence>
<keyword evidence="4" id="KW-1121">Modulation of host cell cycle by virus</keyword>
<accession>A0A142G3J1</accession>
<reference evidence="22 23" key="1">
    <citation type="submission" date="2015-11" db="EMBL/GenBank/DDBJ databases">
        <title>Full genome sequence of HAdV-40 HoviX strain.</title>
        <authorList>
            <person name="Pacesa M."/>
            <person name="Greber U.F."/>
            <person name="Podgorski I."/>
            <person name="Harrach B."/>
            <person name="Hemmi S."/>
        </authorList>
    </citation>
    <scope>NUCLEOTIDE SEQUENCE [LARGE SCALE GENOMIC DNA]</scope>
    <source>
        <strain evidence="22">HoviX</strain>
    </source>
</reference>
<dbReference type="GO" id="GO:0006355">
    <property type="term" value="P:regulation of DNA-templated transcription"/>
    <property type="evidence" value="ECO:0007669"/>
    <property type="project" value="InterPro"/>
</dbReference>
<keyword evidence="18 20" id="KW-0899">Viral immunoevasion</keyword>
<evidence type="ECO:0000256" key="1">
    <source>
        <dbReference type="ARBA" id="ARBA00004147"/>
    </source>
</evidence>
<keyword evidence="17" id="KW-0922">Interferon antiviral system evasion</keyword>
<comment type="similarity">
    <text evidence="2 20">Belongs to the adenoviridae E1A protein family.</text>
</comment>
<dbReference type="InterPro" id="IPR014410">
    <property type="entry name" value="Aden_E1A"/>
</dbReference>
<evidence type="ECO:0000256" key="8">
    <source>
        <dbReference type="ARBA" id="ARBA00022632"/>
    </source>
</evidence>
<evidence type="ECO:0000256" key="18">
    <source>
        <dbReference type="ARBA" id="ARBA00023280"/>
    </source>
</evidence>
<comment type="function">
    <text evidence="20">Plays a role in viral genome replication by driving entry of quiescent cells into the cell cycle.</text>
</comment>
<sequence>MRMLPDFFTGNWDDMFQGLLETEYVFDFPEPSEASEEISLHDLFDVEVDGFEEDANQEAVDGMFPERLLSEAESAAESGSGDSGVGEELLPVDLDLKCYEDGLPPSDPETDEATEAEEEAAMPTYVNENENELVLDCPENPGRGCRACDFHRGTSGNPEAMCALCYMRLTGHCIYSPISDAEGESESGSPEDTDFPHPLTATPPHGIVRTTPCRVSCRRRPAVECIEDLLEEDPTDEPLNLSLKRPKCS</sequence>
<evidence type="ECO:0000313" key="22">
    <source>
        <dbReference type="EMBL" id="AMQ95221.1"/>
    </source>
</evidence>
<dbReference type="EMBL" id="KU162869">
    <property type="protein sequence ID" value="AMQ95221.1"/>
    <property type="molecule type" value="Genomic_DNA"/>
</dbReference>
<keyword evidence="9" id="KW-0479">Metal-binding</keyword>
<organismHost>
    <name type="scientific">Homo sapiens</name>
    <name type="common">Human</name>
    <dbReference type="NCBI Taxonomy" id="9606"/>
</organismHost>
<evidence type="ECO:0000256" key="19">
    <source>
        <dbReference type="ARBA" id="ARBA00023309"/>
    </source>
</evidence>
<evidence type="ECO:0000256" key="2">
    <source>
        <dbReference type="ARBA" id="ARBA00007334"/>
    </source>
</evidence>
<keyword evidence="7 20" id="KW-0945">Host-virus interaction</keyword>
<keyword evidence="11" id="KW-1114">Inhibition of host interferon signaling pathway by virus</keyword>
<feature type="region of interest" description="Disordered" evidence="21">
    <location>
        <begin position="180"/>
        <end position="205"/>
    </location>
</feature>
<name>A0A142G3J1_ADE40</name>
<organism evidence="22 23">
    <name type="scientific">Human adenovirus F serotype 40</name>
    <name type="common">HAdV-40</name>
    <name type="synonym">Human adenovirus 40</name>
    <dbReference type="NCBI Taxonomy" id="28284"/>
    <lineage>
        <taxon>Viruses</taxon>
        <taxon>Varidnaviria</taxon>
        <taxon>Bamfordvirae</taxon>
        <taxon>Preplasmiviricota</taxon>
        <taxon>Polisuviricotina</taxon>
        <taxon>Pharingeaviricetes</taxon>
        <taxon>Rowavirales</taxon>
        <taxon>Adenoviridae</taxon>
        <taxon>Mastadenovirus</taxon>
        <taxon>Mastadenovirus faecale</taxon>
        <taxon>Human mastadenovirus F</taxon>
    </lineage>
</organism>
<dbReference type="GO" id="GO:0046872">
    <property type="term" value="F:metal ion binding"/>
    <property type="evidence" value="ECO:0007669"/>
    <property type="project" value="UniProtKB-UniRule"/>
</dbReference>
<evidence type="ECO:0000256" key="17">
    <source>
        <dbReference type="ARBA" id="ARBA00023258"/>
    </source>
</evidence>
<evidence type="ECO:0000256" key="7">
    <source>
        <dbReference type="ARBA" id="ARBA00022581"/>
    </source>
</evidence>
<dbReference type="Proteomes" id="UP000113928">
    <property type="component" value="Segment"/>
</dbReference>
<dbReference type="GO" id="GO:0039645">
    <property type="term" value="P:symbiont-mediated perturbation of host cell cycle G1/S transition checkpoint"/>
    <property type="evidence" value="ECO:0007669"/>
    <property type="project" value="UniProtKB-UniRule"/>
</dbReference>
<dbReference type="Pfam" id="PF02703">
    <property type="entry name" value="Adeno_E1A"/>
    <property type="match status" value="1"/>
</dbReference>
<keyword evidence="15 20" id="KW-0010">Activator</keyword>
<keyword evidence="6" id="KW-1048">Host nucleus</keyword>
<evidence type="ECO:0000256" key="9">
    <source>
        <dbReference type="ARBA" id="ARBA00022723"/>
    </source>
</evidence>
<keyword evidence="16 20" id="KW-0804">Transcription</keyword>
<keyword evidence="13" id="KW-1105">Inhibition of host STAT1 by virus</keyword>
<keyword evidence="8" id="KW-1090">Inhibition of host innate immune response by virus</keyword>
<evidence type="ECO:0000313" key="23">
    <source>
        <dbReference type="Proteomes" id="UP000113928"/>
    </source>
</evidence>
<evidence type="ECO:0000256" key="21">
    <source>
        <dbReference type="SAM" id="MobiDB-lite"/>
    </source>
</evidence>
<feature type="compositionally biased region" description="Acidic residues" evidence="21">
    <location>
        <begin position="181"/>
        <end position="193"/>
    </location>
</feature>
<evidence type="ECO:0000256" key="11">
    <source>
        <dbReference type="ARBA" id="ARBA00022830"/>
    </source>
</evidence>
<evidence type="ECO:0000256" key="4">
    <source>
        <dbReference type="ARBA" id="ARBA00022504"/>
    </source>
</evidence>
<proteinExistence type="inferred from homology"/>
<evidence type="ECO:0000256" key="10">
    <source>
        <dbReference type="ARBA" id="ARBA00022771"/>
    </source>
</evidence>